<name>A0AAV7TXG1_PLEWA</name>
<protein>
    <submittedName>
        <fullName evidence="2">Uncharacterized protein</fullName>
    </submittedName>
</protein>
<proteinExistence type="predicted"/>
<reference evidence="2" key="1">
    <citation type="journal article" date="2022" name="bioRxiv">
        <title>Sequencing and chromosome-scale assembly of the giantPleurodeles waltlgenome.</title>
        <authorList>
            <person name="Brown T."/>
            <person name="Elewa A."/>
            <person name="Iarovenko S."/>
            <person name="Subramanian E."/>
            <person name="Araus A.J."/>
            <person name="Petzold A."/>
            <person name="Susuki M."/>
            <person name="Suzuki K.-i.T."/>
            <person name="Hayashi T."/>
            <person name="Toyoda A."/>
            <person name="Oliveira C."/>
            <person name="Osipova E."/>
            <person name="Leigh N.D."/>
            <person name="Simon A."/>
            <person name="Yun M.H."/>
        </authorList>
    </citation>
    <scope>NUCLEOTIDE SEQUENCE</scope>
    <source>
        <strain evidence="2">20211129_DDA</strain>
        <tissue evidence="2">Liver</tissue>
    </source>
</reference>
<evidence type="ECO:0000313" key="2">
    <source>
        <dbReference type="EMBL" id="KAJ1181332.1"/>
    </source>
</evidence>
<feature type="region of interest" description="Disordered" evidence="1">
    <location>
        <begin position="26"/>
        <end position="47"/>
    </location>
</feature>
<sequence>MRWTGFGPSSMFDHLLTSRPIRIEDGRDVRGRREGREKKAEREDATRRRSRRLLVGLIVSGMKIKNDSNTTQLPRILHFLPLQMATRVTASNMAHECSPPCLMVPDASGAR</sequence>
<gene>
    <name evidence="2" type="ORF">NDU88_006540</name>
</gene>
<keyword evidence="3" id="KW-1185">Reference proteome</keyword>
<organism evidence="2 3">
    <name type="scientific">Pleurodeles waltl</name>
    <name type="common">Iberian ribbed newt</name>
    <dbReference type="NCBI Taxonomy" id="8319"/>
    <lineage>
        <taxon>Eukaryota</taxon>
        <taxon>Metazoa</taxon>
        <taxon>Chordata</taxon>
        <taxon>Craniata</taxon>
        <taxon>Vertebrata</taxon>
        <taxon>Euteleostomi</taxon>
        <taxon>Amphibia</taxon>
        <taxon>Batrachia</taxon>
        <taxon>Caudata</taxon>
        <taxon>Salamandroidea</taxon>
        <taxon>Salamandridae</taxon>
        <taxon>Pleurodelinae</taxon>
        <taxon>Pleurodeles</taxon>
    </lineage>
</organism>
<evidence type="ECO:0000256" key="1">
    <source>
        <dbReference type="SAM" id="MobiDB-lite"/>
    </source>
</evidence>
<dbReference type="EMBL" id="JANPWB010000006">
    <property type="protein sequence ID" value="KAJ1181332.1"/>
    <property type="molecule type" value="Genomic_DNA"/>
</dbReference>
<dbReference type="AlphaFoldDB" id="A0AAV7TXG1"/>
<comment type="caution">
    <text evidence="2">The sequence shown here is derived from an EMBL/GenBank/DDBJ whole genome shotgun (WGS) entry which is preliminary data.</text>
</comment>
<accession>A0AAV7TXG1</accession>
<dbReference type="Proteomes" id="UP001066276">
    <property type="component" value="Chromosome 3_2"/>
</dbReference>
<evidence type="ECO:0000313" key="3">
    <source>
        <dbReference type="Proteomes" id="UP001066276"/>
    </source>
</evidence>